<evidence type="ECO:0000256" key="7">
    <source>
        <dbReference type="ARBA" id="ARBA00022989"/>
    </source>
</evidence>
<keyword evidence="4 10" id="KW-0812">Transmembrane</keyword>
<dbReference type="GO" id="GO:0005524">
    <property type="term" value="F:ATP binding"/>
    <property type="evidence" value="ECO:0007669"/>
    <property type="project" value="UniProtKB-KW"/>
</dbReference>
<evidence type="ECO:0000256" key="2">
    <source>
        <dbReference type="ARBA" id="ARBA00005814"/>
    </source>
</evidence>
<protein>
    <submittedName>
        <fullName evidence="13">ABC transporter domain-containing protein</fullName>
    </submittedName>
</protein>
<dbReference type="SUPFAM" id="SSF52540">
    <property type="entry name" value="P-loop containing nucleoside triphosphate hydrolases"/>
    <property type="match status" value="1"/>
</dbReference>
<comment type="subcellular location">
    <subcellularLocation>
        <location evidence="1">Membrane</location>
        <topology evidence="1">Multi-pass membrane protein</topology>
    </subcellularLocation>
</comment>
<dbReference type="PROSITE" id="PS00211">
    <property type="entry name" value="ABC_TRANSPORTER_1"/>
    <property type="match status" value="1"/>
</dbReference>
<proteinExistence type="inferred from homology"/>
<dbReference type="InterPro" id="IPR027417">
    <property type="entry name" value="P-loop_NTPase"/>
</dbReference>
<keyword evidence="5" id="KW-0547">Nucleotide-binding</keyword>
<evidence type="ECO:0000256" key="6">
    <source>
        <dbReference type="ARBA" id="ARBA00022840"/>
    </source>
</evidence>
<keyword evidence="7 10" id="KW-1133">Transmembrane helix</keyword>
<evidence type="ECO:0000256" key="4">
    <source>
        <dbReference type="ARBA" id="ARBA00022692"/>
    </source>
</evidence>
<dbReference type="WBParaSite" id="BXY_1678600.1">
    <property type="protein sequence ID" value="BXY_1678600.1"/>
    <property type="gene ID" value="BXY_1678600"/>
</dbReference>
<evidence type="ECO:0000313" key="13">
    <source>
        <dbReference type="WBParaSite" id="BXY_1678600.1"/>
    </source>
</evidence>
<reference evidence="13" key="1">
    <citation type="submission" date="2016-11" db="UniProtKB">
        <authorList>
            <consortium name="WormBaseParasite"/>
        </authorList>
    </citation>
    <scope>IDENTIFICATION</scope>
</reference>
<feature type="transmembrane region" description="Helical" evidence="10">
    <location>
        <begin position="612"/>
        <end position="636"/>
    </location>
</feature>
<dbReference type="CDD" id="cd03213">
    <property type="entry name" value="ABCG_EPDR"/>
    <property type="match status" value="1"/>
</dbReference>
<dbReference type="Proteomes" id="UP000095284">
    <property type="component" value="Unplaced"/>
</dbReference>
<evidence type="ECO:0000256" key="5">
    <source>
        <dbReference type="ARBA" id="ARBA00022741"/>
    </source>
</evidence>
<feature type="transmembrane region" description="Helical" evidence="10">
    <location>
        <begin position="452"/>
        <end position="473"/>
    </location>
</feature>
<dbReference type="AlphaFoldDB" id="A0A1I7SUR3"/>
<dbReference type="InterPro" id="IPR003439">
    <property type="entry name" value="ABC_transporter-like_ATP-bd"/>
</dbReference>
<sequence length="642" mass="71478">MVDYYPAETPLSENKSSKEVQSLDHSSPELSEILEAQPVRLAWKNICVTHPKTNRTILRDVCGFAEPGELVALMGASGAGKTTLLNTLLCRNLKGLEVSGRVLVDNHELFEKITMVSGYVQQEEMFCGRLTVEEHLRIQATLRLPHLNACKRQGRIDELLRLLGLMKCRNSKIGVSGVEKGISGGEAKRLLFASELLNNPPLMFCDEPTTGLDSAMAESVVNCMKELAKRNHTIICTIHQPSTSVFRTFDKVFFLANGRVAYYGTPASCVEAFSSLGYPCPKNYNPADLIIEKLAVEPGNEEECKNRIKTICDSFESSEAGRSFLSKSKEMTDESTVLYDRKTAPFYMQMSALLKRSFIDTWRNPAMARAKFIQKLFLGLFLGALYFQSDSDNFFGIQNINGAMYFIVAELTYSTLFGILSFMPADFPLVNREYHDGLYCPASYYISKILSFLPLFTLDGLMMMIIAFCMIALNNTVRTLFELLATGVLIEWCAASCGVMLSTMFPSYTVAMSVAGPMLTVLSLVGGIYANVGELPVWISWMQYISWFKYGFEAFAIIEWTEMETDGCVIPVQHLVGLEESTTTTISNRSATEACFGADQILDLYSLKRSNLALDVGVMLGFITVFSVIGLLALFIRLKLSR</sequence>
<keyword evidence="6" id="KW-0067">ATP-binding</keyword>
<feature type="transmembrane region" description="Helical" evidence="10">
    <location>
        <begin position="479"/>
        <end position="501"/>
    </location>
</feature>
<accession>A0A1I7SUR3</accession>
<evidence type="ECO:0000256" key="10">
    <source>
        <dbReference type="SAM" id="Phobius"/>
    </source>
</evidence>
<keyword evidence="8 10" id="KW-0472">Membrane</keyword>
<dbReference type="InterPro" id="IPR003593">
    <property type="entry name" value="AAA+_ATPase"/>
</dbReference>
<feature type="region of interest" description="Disordered" evidence="9">
    <location>
        <begin position="1"/>
        <end position="24"/>
    </location>
</feature>
<organism evidence="12 13">
    <name type="scientific">Bursaphelenchus xylophilus</name>
    <name type="common">Pinewood nematode worm</name>
    <name type="synonym">Aphelenchoides xylophilus</name>
    <dbReference type="NCBI Taxonomy" id="6326"/>
    <lineage>
        <taxon>Eukaryota</taxon>
        <taxon>Metazoa</taxon>
        <taxon>Ecdysozoa</taxon>
        <taxon>Nematoda</taxon>
        <taxon>Chromadorea</taxon>
        <taxon>Rhabditida</taxon>
        <taxon>Tylenchina</taxon>
        <taxon>Tylenchomorpha</taxon>
        <taxon>Aphelenchoidea</taxon>
        <taxon>Aphelenchoididae</taxon>
        <taxon>Bursaphelenchus</taxon>
    </lineage>
</organism>
<feature type="transmembrane region" description="Helical" evidence="10">
    <location>
        <begin position="508"/>
        <end position="532"/>
    </location>
</feature>
<dbReference type="InterPro" id="IPR013525">
    <property type="entry name" value="ABC2_TM"/>
</dbReference>
<dbReference type="PANTHER" id="PTHR48041:SF84">
    <property type="entry name" value="ABC TRANSPORTER DOMAIN-CONTAINING PROTEIN"/>
    <property type="match status" value="1"/>
</dbReference>
<dbReference type="Gene3D" id="3.40.50.300">
    <property type="entry name" value="P-loop containing nucleotide triphosphate hydrolases"/>
    <property type="match status" value="1"/>
</dbReference>
<dbReference type="Pfam" id="PF00005">
    <property type="entry name" value="ABC_tran"/>
    <property type="match status" value="1"/>
</dbReference>
<feature type="domain" description="ABC transporter" evidence="11">
    <location>
        <begin position="41"/>
        <end position="282"/>
    </location>
</feature>
<dbReference type="GO" id="GO:0005886">
    <property type="term" value="C:plasma membrane"/>
    <property type="evidence" value="ECO:0007669"/>
    <property type="project" value="TreeGrafter"/>
</dbReference>
<evidence type="ECO:0000313" key="12">
    <source>
        <dbReference type="Proteomes" id="UP000095284"/>
    </source>
</evidence>
<evidence type="ECO:0000256" key="9">
    <source>
        <dbReference type="SAM" id="MobiDB-lite"/>
    </source>
</evidence>
<evidence type="ECO:0000256" key="8">
    <source>
        <dbReference type="ARBA" id="ARBA00023136"/>
    </source>
</evidence>
<dbReference type="InterPro" id="IPR017871">
    <property type="entry name" value="ABC_transporter-like_CS"/>
</dbReference>
<dbReference type="PANTHER" id="PTHR48041">
    <property type="entry name" value="ABC TRANSPORTER G FAMILY MEMBER 28"/>
    <property type="match status" value="1"/>
</dbReference>
<name>A0A1I7SUR3_BURXY</name>
<evidence type="ECO:0000259" key="11">
    <source>
        <dbReference type="PROSITE" id="PS50893"/>
    </source>
</evidence>
<dbReference type="SMART" id="SM00382">
    <property type="entry name" value="AAA"/>
    <property type="match status" value="1"/>
</dbReference>
<dbReference type="eggNOG" id="KOG0061">
    <property type="taxonomic scope" value="Eukaryota"/>
</dbReference>
<feature type="transmembrane region" description="Helical" evidence="10">
    <location>
        <begin position="403"/>
        <end position="423"/>
    </location>
</feature>
<dbReference type="GO" id="GO:0140359">
    <property type="term" value="F:ABC-type transporter activity"/>
    <property type="evidence" value="ECO:0007669"/>
    <property type="project" value="InterPro"/>
</dbReference>
<evidence type="ECO:0000256" key="3">
    <source>
        <dbReference type="ARBA" id="ARBA00022448"/>
    </source>
</evidence>
<evidence type="ECO:0000256" key="1">
    <source>
        <dbReference type="ARBA" id="ARBA00004141"/>
    </source>
</evidence>
<dbReference type="GO" id="GO:0016887">
    <property type="term" value="F:ATP hydrolysis activity"/>
    <property type="evidence" value="ECO:0007669"/>
    <property type="project" value="InterPro"/>
</dbReference>
<feature type="transmembrane region" description="Helical" evidence="10">
    <location>
        <begin position="372"/>
        <end position="388"/>
    </location>
</feature>
<dbReference type="InterPro" id="IPR043926">
    <property type="entry name" value="ABCG_dom"/>
</dbReference>
<dbReference type="Pfam" id="PF01061">
    <property type="entry name" value="ABC2_membrane"/>
    <property type="match status" value="1"/>
</dbReference>
<dbReference type="PROSITE" id="PS50893">
    <property type="entry name" value="ABC_TRANSPORTER_2"/>
    <property type="match status" value="1"/>
</dbReference>
<comment type="similarity">
    <text evidence="2">Belongs to the ABC transporter superfamily. ABCG family. Eye pigment precursor importer (TC 3.A.1.204) subfamily.</text>
</comment>
<dbReference type="Pfam" id="PF19055">
    <property type="entry name" value="ABC2_membrane_7"/>
    <property type="match status" value="1"/>
</dbReference>
<dbReference type="InterPro" id="IPR050352">
    <property type="entry name" value="ABCG_transporters"/>
</dbReference>
<keyword evidence="3" id="KW-0813">Transport</keyword>